<keyword evidence="5" id="KW-0963">Cytoplasm</keyword>
<feature type="domain" description="AN1-type" evidence="15">
    <location>
        <begin position="58"/>
        <end position="106"/>
    </location>
</feature>
<keyword evidence="17" id="KW-1185">Reference proteome</keyword>
<accession>A0A437C888</accession>
<dbReference type="PROSITE" id="PS51039">
    <property type="entry name" value="ZF_AN1"/>
    <property type="match status" value="2"/>
</dbReference>
<keyword evidence="11" id="KW-0804">Transcription</keyword>
<evidence type="ECO:0000256" key="11">
    <source>
        <dbReference type="ARBA" id="ARBA00023163"/>
    </source>
</evidence>
<feature type="region of interest" description="Disordered" evidence="14">
    <location>
        <begin position="330"/>
        <end position="356"/>
    </location>
</feature>
<sequence length="517" mass="57728">MAELDIGKHCQVDSCNLKDFLPFVCDSCRGVYCLEHRSREAHLCPEKPVTKELPTVGGSKSYPCSFEDCKGKELLEVICPQCEKHFCLAHRHQDDHKCEKLEVQKPRMAATKELVQKIVESKDTSKSKGRRGAKNAATAAKVALMKLKLHATGDKGLPQTERTYFQVYLPKESKDCSQQMFFSSKWSVGKVVDYAASIAGLKNNNNVLTAKKLRLCHPQTGEALRMDDTLILLLSHPDTPLFNGEASFSAVSSAVWILKFSLCECGGKAFVAMKLLENSSFEALSSRLCVETGESRIIGRIESYSCKMAGDDKHMFKQFCQEGEPHVLEALSPPQSTSATSPSQLGKSSEDGENPLSDKCCRKTLFYLITTLNESFRPDYDFSAARAHEFSREPSLNFVANAVNSSLFSVVGEEFNSLGPELWNAIDQEITLQSCDIYSYNPDLDSDPFGEEGSLWSFNYFFYNKKLKRIVFFTCRSVSVLSGYGSGSLELELDMELDDEEEMDGFSMDRCPRALCV</sequence>
<dbReference type="PANTHER" id="PTHR22504:SF4">
    <property type="entry name" value="REPRESSOR OF RNA POLYMERASE III TRANSCRIPTION MAF1"/>
    <property type="match status" value="1"/>
</dbReference>
<dbReference type="PANTHER" id="PTHR22504">
    <property type="entry name" value="REPRESSOR OF RNA POLYMERASE III TRANSCRIPTION MAF1"/>
    <property type="match status" value="1"/>
</dbReference>
<name>A0A437C888_ORYJA</name>
<evidence type="ECO:0000259" key="15">
    <source>
        <dbReference type="PROSITE" id="PS51039"/>
    </source>
</evidence>
<dbReference type="GO" id="GO:0005634">
    <property type="term" value="C:nucleus"/>
    <property type="evidence" value="ECO:0007669"/>
    <property type="project" value="UniProtKB-SubCell"/>
</dbReference>
<dbReference type="InterPro" id="IPR015257">
    <property type="entry name" value="Maf1"/>
</dbReference>
<dbReference type="FunFam" id="3.40.1000.50:FF:000002">
    <property type="entry name" value="Repressor of RNA polymerase III transcription MAF1"/>
    <property type="match status" value="1"/>
</dbReference>
<keyword evidence="12" id="KW-0539">Nucleus</keyword>
<keyword evidence="9" id="KW-0862">Zinc</keyword>
<evidence type="ECO:0000256" key="14">
    <source>
        <dbReference type="SAM" id="MobiDB-lite"/>
    </source>
</evidence>
<dbReference type="Pfam" id="PF25327">
    <property type="entry name" value="UBL_ZFAND1"/>
    <property type="match status" value="1"/>
</dbReference>
<dbReference type="SUPFAM" id="SSF118310">
    <property type="entry name" value="AN1-like Zinc finger"/>
    <property type="match status" value="2"/>
</dbReference>
<evidence type="ECO:0000256" key="9">
    <source>
        <dbReference type="ARBA" id="ARBA00022833"/>
    </source>
</evidence>
<dbReference type="InterPro" id="IPR038564">
    <property type="entry name" value="Maf1_sf"/>
</dbReference>
<evidence type="ECO:0000256" key="8">
    <source>
        <dbReference type="ARBA" id="ARBA00022771"/>
    </source>
</evidence>
<comment type="subcellular location">
    <subcellularLocation>
        <location evidence="2">Cytoplasm</location>
    </subcellularLocation>
    <subcellularLocation>
        <location evidence="1">Nucleus</location>
    </subcellularLocation>
</comment>
<evidence type="ECO:0000256" key="6">
    <source>
        <dbReference type="ARBA" id="ARBA00022491"/>
    </source>
</evidence>
<keyword evidence="6" id="KW-0678">Repressor</keyword>
<dbReference type="Gene3D" id="3.40.1000.50">
    <property type="entry name" value="Repressor of RNA polymerase III transcription Maf1"/>
    <property type="match status" value="1"/>
</dbReference>
<evidence type="ECO:0000256" key="7">
    <source>
        <dbReference type="ARBA" id="ARBA00022723"/>
    </source>
</evidence>
<reference evidence="16 17" key="1">
    <citation type="submission" date="2018-11" db="EMBL/GenBank/DDBJ databases">
        <authorList>
            <person name="Lopez-Roques C."/>
            <person name="Donnadieu C."/>
            <person name="Bouchez O."/>
            <person name="Klopp C."/>
            <person name="Cabau C."/>
            <person name="Zahm M."/>
        </authorList>
    </citation>
    <scope>NUCLEOTIDE SEQUENCE [LARGE SCALE GENOMIC DNA]</scope>
    <source>
        <strain evidence="16">RS831</strain>
        <tissue evidence="16">Whole body</tissue>
    </source>
</reference>
<keyword evidence="8 13" id="KW-0863">Zinc-finger</keyword>
<dbReference type="EMBL" id="CM012456">
    <property type="protein sequence ID" value="RVE58693.1"/>
    <property type="molecule type" value="Genomic_DNA"/>
</dbReference>
<dbReference type="GO" id="GO:0008270">
    <property type="term" value="F:zinc ion binding"/>
    <property type="evidence" value="ECO:0007669"/>
    <property type="project" value="UniProtKB-KW"/>
</dbReference>
<dbReference type="Proteomes" id="UP000283210">
    <property type="component" value="Chromosome 20"/>
</dbReference>
<dbReference type="SMART" id="SM00154">
    <property type="entry name" value="ZnF_AN1"/>
    <property type="match status" value="2"/>
</dbReference>
<gene>
    <name evidence="16" type="ORF">OJAV_G00196810</name>
</gene>
<dbReference type="AlphaFoldDB" id="A0A437C888"/>
<evidence type="ECO:0000256" key="12">
    <source>
        <dbReference type="ARBA" id="ARBA00023242"/>
    </source>
</evidence>
<dbReference type="OrthoDB" id="277029at2759"/>
<evidence type="ECO:0000256" key="2">
    <source>
        <dbReference type="ARBA" id="ARBA00004496"/>
    </source>
</evidence>
<keyword evidence="7" id="KW-0479">Metal-binding</keyword>
<evidence type="ECO:0000256" key="13">
    <source>
        <dbReference type="PROSITE-ProRule" id="PRU00449"/>
    </source>
</evidence>
<evidence type="ECO:0000256" key="10">
    <source>
        <dbReference type="ARBA" id="ARBA00023015"/>
    </source>
</evidence>
<dbReference type="FunFam" id="3.40.1000.50:FF:000001">
    <property type="entry name" value="Repressor of RNA polymerase III transcription MAF1"/>
    <property type="match status" value="1"/>
</dbReference>
<dbReference type="Pfam" id="PF09174">
    <property type="entry name" value="Maf1"/>
    <property type="match status" value="1"/>
</dbReference>
<evidence type="ECO:0000313" key="17">
    <source>
        <dbReference type="Proteomes" id="UP000283210"/>
    </source>
</evidence>
<evidence type="ECO:0000256" key="3">
    <source>
        <dbReference type="ARBA" id="ARBA00006231"/>
    </source>
</evidence>
<feature type="compositionally biased region" description="Low complexity" evidence="14">
    <location>
        <begin position="330"/>
        <end position="345"/>
    </location>
</feature>
<proteinExistence type="inferred from homology"/>
<keyword evidence="10" id="KW-0805">Transcription regulation</keyword>
<organism evidence="16 17">
    <name type="scientific">Oryzias javanicus</name>
    <name type="common">Javanese ricefish</name>
    <name type="synonym">Aplocheilus javanicus</name>
    <dbReference type="NCBI Taxonomy" id="123683"/>
    <lineage>
        <taxon>Eukaryota</taxon>
        <taxon>Metazoa</taxon>
        <taxon>Chordata</taxon>
        <taxon>Craniata</taxon>
        <taxon>Vertebrata</taxon>
        <taxon>Euteleostomi</taxon>
        <taxon>Actinopterygii</taxon>
        <taxon>Neopterygii</taxon>
        <taxon>Teleostei</taxon>
        <taxon>Neoteleostei</taxon>
        <taxon>Acanthomorphata</taxon>
        <taxon>Ovalentaria</taxon>
        <taxon>Atherinomorphae</taxon>
        <taxon>Beloniformes</taxon>
        <taxon>Adrianichthyidae</taxon>
        <taxon>Oryziinae</taxon>
        <taxon>Oryzias</taxon>
    </lineage>
</organism>
<reference evidence="16 17" key="2">
    <citation type="submission" date="2019-01" db="EMBL/GenBank/DDBJ databases">
        <title>A chromosome length genome reference of the Java medaka (oryzias javanicus).</title>
        <authorList>
            <person name="Herpin A."/>
            <person name="Takehana Y."/>
            <person name="Naruse K."/>
            <person name="Ansai S."/>
            <person name="Kawaguchi M."/>
        </authorList>
    </citation>
    <scope>NUCLEOTIDE SEQUENCE [LARGE SCALE GENOMIC DNA]</scope>
    <source>
        <strain evidence="16">RS831</strain>
        <tissue evidence="16">Whole body</tissue>
    </source>
</reference>
<evidence type="ECO:0000256" key="4">
    <source>
        <dbReference type="ARBA" id="ARBA00020829"/>
    </source>
</evidence>
<comment type="similarity">
    <text evidence="3">Belongs to the MAF1 family.</text>
</comment>
<feature type="domain" description="AN1-type" evidence="15">
    <location>
        <begin position="4"/>
        <end position="52"/>
    </location>
</feature>
<evidence type="ECO:0000256" key="1">
    <source>
        <dbReference type="ARBA" id="ARBA00004123"/>
    </source>
</evidence>
<dbReference type="GO" id="GO:0005737">
    <property type="term" value="C:cytoplasm"/>
    <property type="evidence" value="ECO:0007669"/>
    <property type="project" value="UniProtKB-SubCell"/>
</dbReference>
<dbReference type="GO" id="GO:0016480">
    <property type="term" value="P:negative regulation of transcription by RNA polymerase III"/>
    <property type="evidence" value="ECO:0007669"/>
    <property type="project" value="InterPro"/>
</dbReference>
<dbReference type="Pfam" id="PF01428">
    <property type="entry name" value="zf-AN1"/>
    <property type="match status" value="2"/>
</dbReference>
<dbReference type="Gene3D" id="4.10.1110.10">
    <property type="entry name" value="AN1-like Zinc finger"/>
    <property type="match status" value="2"/>
</dbReference>
<evidence type="ECO:0000313" key="16">
    <source>
        <dbReference type="EMBL" id="RVE58693.1"/>
    </source>
</evidence>
<dbReference type="InterPro" id="IPR057358">
    <property type="entry name" value="UBL_ZFAND1-like"/>
</dbReference>
<dbReference type="InterPro" id="IPR000058">
    <property type="entry name" value="Znf_AN1"/>
</dbReference>
<dbReference type="GO" id="GO:0000994">
    <property type="term" value="F:RNA polymerase III core binding"/>
    <property type="evidence" value="ECO:0007669"/>
    <property type="project" value="TreeGrafter"/>
</dbReference>
<dbReference type="InterPro" id="IPR035896">
    <property type="entry name" value="AN1-like_Znf"/>
</dbReference>
<protein>
    <recommendedName>
        <fullName evidence="4">Repressor of RNA polymerase III transcription MAF1 homolog</fullName>
    </recommendedName>
</protein>
<evidence type="ECO:0000256" key="5">
    <source>
        <dbReference type="ARBA" id="ARBA00022490"/>
    </source>
</evidence>